<organism evidence="1 2">
    <name type="scientific">Verruconis gallopava</name>
    <dbReference type="NCBI Taxonomy" id="253628"/>
    <lineage>
        <taxon>Eukaryota</taxon>
        <taxon>Fungi</taxon>
        <taxon>Dikarya</taxon>
        <taxon>Ascomycota</taxon>
        <taxon>Pezizomycotina</taxon>
        <taxon>Dothideomycetes</taxon>
        <taxon>Pleosporomycetidae</taxon>
        <taxon>Venturiales</taxon>
        <taxon>Sympoventuriaceae</taxon>
        <taxon>Verruconis</taxon>
    </lineage>
</organism>
<evidence type="ECO:0000313" key="2">
    <source>
        <dbReference type="Proteomes" id="UP000053259"/>
    </source>
</evidence>
<dbReference type="GeneID" id="27308555"/>
<dbReference type="EMBL" id="KN847530">
    <property type="protein sequence ID" value="KIW08626.1"/>
    <property type="molecule type" value="Genomic_DNA"/>
</dbReference>
<dbReference type="VEuPathDB" id="FungiDB:PV09_00582"/>
<dbReference type="AlphaFoldDB" id="A0A0D1Y0N0"/>
<evidence type="ECO:0000313" key="1">
    <source>
        <dbReference type="EMBL" id="KIW08626.1"/>
    </source>
</evidence>
<sequence length="108" mass="12218">MAARSVVAMWRCLGISNRPCYMDVIRRQKLLKNDDGLLLPFLPARASQNQFIILSTCRTRGQEQGEKGPCTTRTIRAKCGNSSKAAPRCFNGFINKHFVYSIQRVIKV</sequence>
<dbReference type="RefSeq" id="XP_016218495.1">
    <property type="nucleotide sequence ID" value="XM_016353342.1"/>
</dbReference>
<accession>A0A0D1Y0N0</accession>
<name>A0A0D1Y0N0_9PEZI</name>
<dbReference type="HOGENOM" id="CLU_2199023_0_0_1"/>
<gene>
    <name evidence="1" type="ORF">PV09_00582</name>
</gene>
<dbReference type="Proteomes" id="UP000053259">
    <property type="component" value="Unassembled WGS sequence"/>
</dbReference>
<protein>
    <submittedName>
        <fullName evidence="1">Uncharacterized protein</fullName>
    </submittedName>
</protein>
<proteinExistence type="predicted"/>
<keyword evidence="2" id="KW-1185">Reference proteome</keyword>
<reference evidence="1 2" key="1">
    <citation type="submission" date="2015-01" db="EMBL/GenBank/DDBJ databases">
        <title>The Genome Sequence of Ochroconis gallopava CBS43764.</title>
        <authorList>
            <consortium name="The Broad Institute Genomics Platform"/>
            <person name="Cuomo C."/>
            <person name="de Hoog S."/>
            <person name="Gorbushina A."/>
            <person name="Stielow B."/>
            <person name="Teixiera M."/>
            <person name="Abouelleil A."/>
            <person name="Chapman S.B."/>
            <person name="Priest M."/>
            <person name="Young S.K."/>
            <person name="Wortman J."/>
            <person name="Nusbaum C."/>
            <person name="Birren B."/>
        </authorList>
    </citation>
    <scope>NUCLEOTIDE SEQUENCE [LARGE SCALE GENOMIC DNA]</scope>
    <source>
        <strain evidence="1 2">CBS 43764</strain>
    </source>
</reference>
<dbReference type="InParanoid" id="A0A0D1Y0N0"/>